<dbReference type="InterPro" id="IPR000914">
    <property type="entry name" value="SBP_5_dom"/>
</dbReference>
<protein>
    <submittedName>
        <fullName evidence="2">Heme-binding protein A</fullName>
    </submittedName>
</protein>
<proteinExistence type="predicted"/>
<dbReference type="InterPro" id="IPR039424">
    <property type="entry name" value="SBP_5"/>
</dbReference>
<evidence type="ECO:0000259" key="1">
    <source>
        <dbReference type="Pfam" id="PF00496"/>
    </source>
</evidence>
<reference evidence="2" key="1">
    <citation type="submission" date="2019-08" db="EMBL/GenBank/DDBJ databases">
        <authorList>
            <person name="Kucharzyk K."/>
            <person name="Murdoch R.W."/>
            <person name="Higgins S."/>
            <person name="Loffler F."/>
        </authorList>
    </citation>
    <scope>NUCLEOTIDE SEQUENCE</scope>
</reference>
<organism evidence="2">
    <name type="scientific">bioreactor metagenome</name>
    <dbReference type="NCBI Taxonomy" id="1076179"/>
    <lineage>
        <taxon>unclassified sequences</taxon>
        <taxon>metagenomes</taxon>
        <taxon>ecological metagenomes</taxon>
    </lineage>
</organism>
<evidence type="ECO:0000313" key="2">
    <source>
        <dbReference type="EMBL" id="MPN06121.1"/>
    </source>
</evidence>
<dbReference type="GO" id="GO:0015833">
    <property type="term" value="P:peptide transport"/>
    <property type="evidence" value="ECO:0007669"/>
    <property type="project" value="TreeGrafter"/>
</dbReference>
<dbReference type="Gene3D" id="3.10.105.10">
    <property type="entry name" value="Dipeptide-binding Protein, Domain 3"/>
    <property type="match status" value="1"/>
</dbReference>
<feature type="domain" description="Solute-binding protein family 5" evidence="1">
    <location>
        <begin position="4"/>
        <end position="122"/>
    </location>
</feature>
<dbReference type="PANTHER" id="PTHR30290">
    <property type="entry name" value="PERIPLASMIC BINDING COMPONENT OF ABC TRANSPORTER"/>
    <property type="match status" value="1"/>
</dbReference>
<sequence>MVGALPSHYEWYWKGADNYYPYDLEAANKLLEDNGYILKDDGYRYKDGKKLVIDIMFCSADEDRMTADLFQAQMKKVGIDVSVNTAMVSNFWSHINTNEFDTLIMGLYLNTPEDMLYEYMSSNNIPYPNRQGFKNDEVDELLNMARITPDKEKRKEAYNRIQEIAMETAMWIPLYNRNGFLVINNRVKDLKPHPTIVEGMPKLLDAYK</sequence>
<dbReference type="EMBL" id="VSSQ01052013">
    <property type="protein sequence ID" value="MPN06121.1"/>
    <property type="molecule type" value="Genomic_DNA"/>
</dbReference>
<comment type="caution">
    <text evidence="2">The sequence shown here is derived from an EMBL/GenBank/DDBJ whole genome shotgun (WGS) entry which is preliminary data.</text>
</comment>
<accession>A0A645EVR3</accession>
<name>A0A645EVR3_9ZZZZ</name>
<dbReference type="SUPFAM" id="SSF53850">
    <property type="entry name" value="Periplasmic binding protein-like II"/>
    <property type="match status" value="1"/>
</dbReference>
<dbReference type="Pfam" id="PF00496">
    <property type="entry name" value="SBP_bac_5"/>
    <property type="match status" value="1"/>
</dbReference>
<dbReference type="AlphaFoldDB" id="A0A645EVR3"/>
<dbReference type="GO" id="GO:1904680">
    <property type="term" value="F:peptide transmembrane transporter activity"/>
    <property type="evidence" value="ECO:0007669"/>
    <property type="project" value="TreeGrafter"/>
</dbReference>
<gene>
    <name evidence="2" type="primary">hbpA_11</name>
    <name evidence="2" type="ORF">SDC9_153376</name>
</gene>